<sequence>MKEIKSNPEDNTKRKQSSLKRIGNFIKEARLSREQSVEELASDLKIGSHQLKAIEEGNEEELPEEVFVKAMVRRISQKLKLDTEFIMNEFKTEKQEIKIDEIVEEVAKKTNKTRQSKDLSPVGFWTFIVISGLLGLFASSLIFNLFSESSQNQTPKQEIIKKTK</sequence>
<dbReference type="SUPFAM" id="SSF47413">
    <property type="entry name" value="lambda repressor-like DNA-binding domains"/>
    <property type="match status" value="1"/>
</dbReference>
<evidence type="ECO:0000313" key="2">
    <source>
        <dbReference type="EMBL" id="ABO17106.1"/>
    </source>
</evidence>
<name>A3PBI1_PROM0</name>
<proteinExistence type="predicted"/>
<dbReference type="EMBL" id="CP000576">
    <property type="protein sequence ID" value="ABO17106.1"/>
    <property type="molecule type" value="Genomic_DNA"/>
</dbReference>
<dbReference type="GO" id="GO:0003677">
    <property type="term" value="F:DNA binding"/>
    <property type="evidence" value="ECO:0007669"/>
    <property type="project" value="InterPro"/>
</dbReference>
<accession>A3PBI1</accession>
<evidence type="ECO:0000313" key="3">
    <source>
        <dbReference type="Proteomes" id="UP000001430"/>
    </source>
</evidence>
<dbReference type="Pfam" id="PF13413">
    <property type="entry name" value="HTH_25"/>
    <property type="match status" value="1"/>
</dbReference>
<dbReference type="InterPro" id="IPR050400">
    <property type="entry name" value="Bact_Cytoskel_RodZ"/>
</dbReference>
<organism evidence="2 3">
    <name type="scientific">Prochlorococcus marinus (strain MIT 9301)</name>
    <dbReference type="NCBI Taxonomy" id="167546"/>
    <lineage>
        <taxon>Bacteria</taxon>
        <taxon>Bacillati</taxon>
        <taxon>Cyanobacteriota</taxon>
        <taxon>Cyanophyceae</taxon>
        <taxon>Synechococcales</taxon>
        <taxon>Prochlorococcaceae</taxon>
        <taxon>Prochlorococcus</taxon>
    </lineage>
</organism>
<keyword evidence="3" id="KW-1185">Reference proteome</keyword>
<keyword evidence="1" id="KW-0472">Membrane</keyword>
<dbReference type="Gene3D" id="1.10.260.40">
    <property type="entry name" value="lambda repressor-like DNA-binding domains"/>
    <property type="match status" value="1"/>
</dbReference>
<dbReference type="KEGG" id="pmg:P9301_04831"/>
<dbReference type="Proteomes" id="UP000001430">
    <property type="component" value="Chromosome"/>
</dbReference>
<protein>
    <recommendedName>
        <fullName evidence="4">HTH cro/C1-type domain-containing protein</fullName>
    </recommendedName>
</protein>
<dbReference type="RefSeq" id="WP_011862481.1">
    <property type="nucleotide sequence ID" value="NC_009091.1"/>
</dbReference>
<reference evidence="2 3" key="1">
    <citation type="journal article" date="2007" name="PLoS Genet.">
        <title>Patterns and implications of gene gain and loss in the evolution of Prochlorococcus.</title>
        <authorList>
            <person name="Kettler G.C."/>
            <person name="Martiny A.C."/>
            <person name="Huang K."/>
            <person name="Zucker J."/>
            <person name="Coleman M.L."/>
            <person name="Rodrigue S."/>
            <person name="Chen F."/>
            <person name="Lapidus A."/>
            <person name="Ferriera S."/>
            <person name="Johnson J."/>
            <person name="Steglich C."/>
            <person name="Church G.M."/>
            <person name="Richardson P."/>
            <person name="Chisholm S.W."/>
        </authorList>
    </citation>
    <scope>NUCLEOTIDE SEQUENCE [LARGE SCALE GENOMIC DNA]</scope>
    <source>
        <strain evidence="2 3">MIT 9301</strain>
    </source>
</reference>
<dbReference type="STRING" id="167546.P9301_04831"/>
<keyword evidence="1" id="KW-1133">Transmembrane helix</keyword>
<dbReference type="PANTHER" id="PTHR34475">
    <property type="match status" value="1"/>
</dbReference>
<feature type="transmembrane region" description="Helical" evidence="1">
    <location>
        <begin position="122"/>
        <end position="146"/>
    </location>
</feature>
<gene>
    <name evidence="2" type="ordered locus">P9301_04831</name>
</gene>
<dbReference type="OrthoDB" id="422634at2"/>
<dbReference type="AlphaFoldDB" id="A3PBI1"/>
<dbReference type="eggNOG" id="COG1426">
    <property type="taxonomic scope" value="Bacteria"/>
</dbReference>
<evidence type="ECO:0008006" key="4">
    <source>
        <dbReference type="Google" id="ProtNLM"/>
    </source>
</evidence>
<evidence type="ECO:0000256" key="1">
    <source>
        <dbReference type="SAM" id="Phobius"/>
    </source>
</evidence>
<dbReference type="PANTHER" id="PTHR34475:SF1">
    <property type="entry name" value="CYTOSKELETON PROTEIN RODZ"/>
    <property type="match status" value="1"/>
</dbReference>
<dbReference type="HOGENOM" id="CLU_1625597_0_0_3"/>
<keyword evidence="1" id="KW-0812">Transmembrane</keyword>
<dbReference type="InterPro" id="IPR010982">
    <property type="entry name" value="Lambda_DNA-bd_dom_sf"/>
</dbReference>